<keyword evidence="4" id="KW-1185">Reference proteome</keyword>
<feature type="domain" description="DUF4136" evidence="2">
    <location>
        <begin position="73"/>
        <end position="239"/>
    </location>
</feature>
<accession>A0ABU1WRK4</accession>
<evidence type="ECO:0000313" key="4">
    <source>
        <dbReference type="Proteomes" id="UP001265700"/>
    </source>
</evidence>
<name>A0ABU1WRK4_9BURK</name>
<gene>
    <name evidence="3" type="ORF">J2W49_003915</name>
</gene>
<evidence type="ECO:0000256" key="1">
    <source>
        <dbReference type="SAM" id="Phobius"/>
    </source>
</evidence>
<evidence type="ECO:0000313" key="3">
    <source>
        <dbReference type="EMBL" id="MDR7151939.1"/>
    </source>
</evidence>
<dbReference type="Pfam" id="PF13590">
    <property type="entry name" value="DUF4136"/>
    <property type="match status" value="1"/>
</dbReference>
<keyword evidence="1" id="KW-0472">Membrane</keyword>
<comment type="caution">
    <text evidence="3">The sequence shown here is derived from an EMBL/GenBank/DDBJ whole genome shotgun (WGS) entry which is preliminary data.</text>
</comment>
<protein>
    <recommendedName>
        <fullName evidence="2">DUF4136 domain-containing protein</fullName>
    </recommendedName>
</protein>
<keyword evidence="1" id="KW-1133">Transmembrane helix</keyword>
<reference evidence="3 4" key="1">
    <citation type="submission" date="2023-07" db="EMBL/GenBank/DDBJ databases">
        <title>Sorghum-associated microbial communities from plants grown in Nebraska, USA.</title>
        <authorList>
            <person name="Schachtman D."/>
        </authorList>
    </citation>
    <scope>NUCLEOTIDE SEQUENCE [LARGE SCALE GENOMIC DNA]</scope>
    <source>
        <strain evidence="3 4">4249</strain>
    </source>
</reference>
<organism evidence="3 4">
    <name type="scientific">Hydrogenophaga palleronii</name>
    <dbReference type="NCBI Taxonomy" id="65655"/>
    <lineage>
        <taxon>Bacteria</taxon>
        <taxon>Pseudomonadati</taxon>
        <taxon>Pseudomonadota</taxon>
        <taxon>Betaproteobacteria</taxon>
        <taxon>Burkholderiales</taxon>
        <taxon>Comamonadaceae</taxon>
        <taxon>Hydrogenophaga</taxon>
    </lineage>
</organism>
<dbReference type="EMBL" id="JAVDWU010000009">
    <property type="protein sequence ID" value="MDR7151939.1"/>
    <property type="molecule type" value="Genomic_DNA"/>
</dbReference>
<proteinExistence type="predicted"/>
<sequence>MKLALPTFLQSLARQVPQPSLKRATLLARLARAASLGLAIGALGTLGGCAGVLLVDNRVESFANWTPAAAVPSAPQTYRFERLPSQREGRSAQAQDELEALAQAALAKAGWTPVAPGATAPWKVQVSATTQRLPRAPWEDPWVGHWGSGFWGDPWNRYGSGIGVWGGRGHYIGAGGQIIWAPMFMHVESPYYQRELSLVIRRADNGQVVYETRAAHDGRWNSTPALWTAMLEAALQGFPAPPSGPRQVNIEIPR</sequence>
<dbReference type="Proteomes" id="UP001265700">
    <property type="component" value="Unassembled WGS sequence"/>
</dbReference>
<dbReference type="RefSeq" id="WP_310320201.1">
    <property type="nucleotide sequence ID" value="NZ_JAVDWU010000009.1"/>
</dbReference>
<dbReference type="InterPro" id="IPR025411">
    <property type="entry name" value="DUF4136"/>
</dbReference>
<keyword evidence="1" id="KW-0812">Transmembrane</keyword>
<feature type="transmembrane region" description="Helical" evidence="1">
    <location>
        <begin position="31"/>
        <end position="55"/>
    </location>
</feature>
<evidence type="ECO:0000259" key="2">
    <source>
        <dbReference type="Pfam" id="PF13590"/>
    </source>
</evidence>